<dbReference type="GO" id="GO:0000796">
    <property type="term" value="C:condensin complex"/>
    <property type="evidence" value="ECO:0007669"/>
    <property type="project" value="InterPro"/>
</dbReference>
<organism evidence="12">
    <name type="scientific">Pelagomonas calceolata</name>
    <dbReference type="NCBI Taxonomy" id="35677"/>
    <lineage>
        <taxon>Eukaryota</taxon>
        <taxon>Sar</taxon>
        <taxon>Stramenopiles</taxon>
        <taxon>Ochrophyta</taxon>
        <taxon>Pelagophyceae</taxon>
        <taxon>Pelagomonadales</taxon>
        <taxon>Pelagomonadaceae</taxon>
        <taxon>Pelagomonas</taxon>
    </lineage>
</organism>
<evidence type="ECO:0000313" key="14">
    <source>
        <dbReference type="Proteomes" id="UP000789595"/>
    </source>
</evidence>
<dbReference type="GO" id="GO:0005737">
    <property type="term" value="C:cytoplasm"/>
    <property type="evidence" value="ECO:0007669"/>
    <property type="project" value="UniProtKB-SubCell"/>
</dbReference>
<dbReference type="PANTHER" id="PTHR13108:SF9">
    <property type="entry name" value="CONDENSIN COMPLEX SUBUNIT 2"/>
    <property type="match status" value="1"/>
</dbReference>
<reference evidence="12" key="1">
    <citation type="submission" date="2021-01" db="EMBL/GenBank/DDBJ databases">
        <authorList>
            <person name="Corre E."/>
            <person name="Pelletier E."/>
            <person name="Niang G."/>
            <person name="Scheremetjew M."/>
            <person name="Finn R."/>
            <person name="Kale V."/>
            <person name="Holt S."/>
            <person name="Cochrane G."/>
            <person name="Meng A."/>
            <person name="Brown T."/>
            <person name="Cohen L."/>
        </authorList>
    </citation>
    <scope>NUCLEOTIDE SEQUENCE</scope>
    <source>
        <strain evidence="12">CCMP1756</strain>
    </source>
</reference>
<keyword evidence="8" id="KW-0498">Mitosis</keyword>
<gene>
    <name evidence="12" type="ORF">PCAL00307_LOCUS18889</name>
    <name evidence="13" type="ORF">PECAL_5P15360</name>
</gene>
<dbReference type="InterPro" id="IPR022816">
    <property type="entry name" value="Condensin_barren_su2"/>
</dbReference>
<keyword evidence="7" id="KW-0132">Cell division</keyword>
<evidence type="ECO:0000256" key="9">
    <source>
        <dbReference type="ARBA" id="ARBA00023067"/>
    </source>
</evidence>
<reference evidence="13" key="2">
    <citation type="submission" date="2021-11" db="EMBL/GenBank/DDBJ databases">
        <authorList>
            <consortium name="Genoscope - CEA"/>
            <person name="William W."/>
        </authorList>
    </citation>
    <scope>NUCLEOTIDE SEQUENCE</scope>
</reference>
<feature type="compositionally biased region" description="Pro residues" evidence="11">
    <location>
        <begin position="453"/>
        <end position="467"/>
    </location>
</feature>
<evidence type="ECO:0000256" key="11">
    <source>
        <dbReference type="SAM" id="MobiDB-lite"/>
    </source>
</evidence>
<feature type="compositionally biased region" description="Acidic residues" evidence="11">
    <location>
        <begin position="183"/>
        <end position="199"/>
    </location>
</feature>
<dbReference type="GO" id="GO:0007076">
    <property type="term" value="P:mitotic chromosome condensation"/>
    <property type="evidence" value="ECO:0007669"/>
    <property type="project" value="InterPro"/>
</dbReference>
<dbReference type="Pfam" id="PF05786">
    <property type="entry name" value="Cnd2"/>
    <property type="match status" value="2"/>
</dbReference>
<name>A0A7S4EBU6_9STRA</name>
<feature type="region of interest" description="Disordered" evidence="11">
    <location>
        <begin position="421"/>
        <end position="475"/>
    </location>
</feature>
<evidence type="ECO:0000313" key="13">
    <source>
        <dbReference type="EMBL" id="CAH0376937.1"/>
    </source>
</evidence>
<evidence type="ECO:0000256" key="8">
    <source>
        <dbReference type="ARBA" id="ARBA00022776"/>
    </source>
</evidence>
<accession>A0A7S4EBU6</accession>
<comment type="subcellular location">
    <subcellularLocation>
        <location evidence="1">Chromosome</location>
    </subcellularLocation>
    <subcellularLocation>
        <location evidence="2">Cytoplasm</location>
    </subcellularLocation>
</comment>
<keyword evidence="10" id="KW-0131">Cell cycle</keyword>
<dbReference type="GO" id="GO:0003682">
    <property type="term" value="F:chromatin binding"/>
    <property type="evidence" value="ECO:0007669"/>
    <property type="project" value="TreeGrafter"/>
</dbReference>
<keyword evidence="14" id="KW-1185">Reference proteome</keyword>
<keyword evidence="6" id="KW-0963">Cytoplasm</keyword>
<dbReference type="EMBL" id="HBIW01021884">
    <property type="protein sequence ID" value="CAE0703442.1"/>
    <property type="molecule type" value="Transcribed_RNA"/>
</dbReference>
<dbReference type="GO" id="GO:0051301">
    <property type="term" value="P:cell division"/>
    <property type="evidence" value="ECO:0007669"/>
    <property type="project" value="UniProtKB-KW"/>
</dbReference>
<protein>
    <recommendedName>
        <fullName evidence="4">Condensin complex subunit 2</fullName>
    </recommendedName>
</protein>
<feature type="compositionally biased region" description="Low complexity" evidence="11">
    <location>
        <begin position="9"/>
        <end position="18"/>
    </location>
</feature>
<dbReference type="AlphaFoldDB" id="A0A7S4EBU6"/>
<evidence type="ECO:0000256" key="5">
    <source>
        <dbReference type="ARBA" id="ARBA00022454"/>
    </source>
</evidence>
<evidence type="ECO:0000256" key="7">
    <source>
        <dbReference type="ARBA" id="ARBA00022618"/>
    </source>
</evidence>
<evidence type="ECO:0000256" key="2">
    <source>
        <dbReference type="ARBA" id="ARBA00004496"/>
    </source>
</evidence>
<sequence>MPARRNRRLSGASALADASSDEEEEREEVPKPKPKGRRRLSSGAALMASDSDEEEAKPKKKTNRRRSGVASRRSFGKAALARTAAVDMSADEVAAMYSKTIKMATEGKINAKNAWNLPLIDHMRDVVKGEDSTDKKRPQRAVNFQKASCTIEAGMKIYCSRVDDTLTTSYRVLESLHRGKDENNDEEEDNEPNENDDEATQAKKARKKKEKRRGDAASTLASLDQIDAVDVDEAATDVLFSRLSRSGGSGLTDGTSARAMLLLRLAAEGACVSFGDSGVLDDGQEDAVVHVQPLRDLLPTVPTEFCPALSQLRREVEDGVVAEEVVPEDEGGFLAGADDDDDGCRFDDGDDVGGDLEGALDAALNDTAGGLGAPAAVDGELDATAAFALVSGALARAGDANFFDAARLAARNAWAGAAHWKAAARPKAAPKDGPAKKKKRAATKRESDLDFGGPPPSPDALAPPPPKRGGADPLALGPAALQRLHAGARDLVLPPDLRVTPGQLRRLFLLEDVAVAAAARGDEAALEGLGEGYGQAESDDDDYGGFGGDEENEDRFAIPDDPMTPGFQKGRPSVLPTPGRASFSGADGPDLLACGRKVDKVQIAYATRAKKVDVRKLKAQMWRDVEATPESDFAAVVNRVGAQQRQSDVTMPFYFICLLHLCNEKTLALNADGLKNFAVSTEG</sequence>
<keyword evidence="5" id="KW-0158">Chromosome</keyword>
<evidence type="ECO:0000256" key="3">
    <source>
        <dbReference type="ARBA" id="ARBA00009471"/>
    </source>
</evidence>
<feature type="region of interest" description="Disordered" evidence="11">
    <location>
        <begin position="177"/>
        <end position="218"/>
    </location>
</feature>
<evidence type="ECO:0000256" key="6">
    <source>
        <dbReference type="ARBA" id="ARBA00022490"/>
    </source>
</evidence>
<feature type="region of interest" description="Disordered" evidence="11">
    <location>
        <begin position="1"/>
        <end position="74"/>
    </location>
</feature>
<keyword evidence="9" id="KW-0226">DNA condensation</keyword>
<dbReference type="PANTHER" id="PTHR13108">
    <property type="entry name" value="CONDENSIN COMPLEX SUBUNIT 2"/>
    <property type="match status" value="1"/>
</dbReference>
<dbReference type="EMBL" id="CAKKNE010000005">
    <property type="protein sequence ID" value="CAH0376937.1"/>
    <property type="molecule type" value="Genomic_DNA"/>
</dbReference>
<evidence type="ECO:0000313" key="12">
    <source>
        <dbReference type="EMBL" id="CAE0703442.1"/>
    </source>
</evidence>
<dbReference type="Proteomes" id="UP000789595">
    <property type="component" value="Unassembled WGS sequence"/>
</dbReference>
<proteinExistence type="inferred from homology"/>
<evidence type="ECO:0000256" key="10">
    <source>
        <dbReference type="ARBA" id="ARBA00023306"/>
    </source>
</evidence>
<dbReference type="OrthoDB" id="362021at2759"/>
<evidence type="ECO:0000256" key="1">
    <source>
        <dbReference type="ARBA" id="ARBA00004286"/>
    </source>
</evidence>
<comment type="similarity">
    <text evidence="3">Belongs to the CND2 (condensin subunit 2) family.</text>
</comment>
<evidence type="ECO:0000256" key="4">
    <source>
        <dbReference type="ARBA" id="ARBA00016065"/>
    </source>
</evidence>
<feature type="compositionally biased region" description="Basic residues" evidence="11">
    <location>
        <begin position="58"/>
        <end position="67"/>
    </location>
</feature>